<accession>A0A7S2AYI5</accession>
<evidence type="ECO:0000313" key="1">
    <source>
        <dbReference type="EMBL" id="CAD9380985.1"/>
    </source>
</evidence>
<reference evidence="1" key="1">
    <citation type="submission" date="2021-01" db="EMBL/GenBank/DDBJ databases">
        <authorList>
            <person name="Corre E."/>
            <person name="Pelletier E."/>
            <person name="Niang G."/>
            <person name="Scheremetjew M."/>
            <person name="Finn R."/>
            <person name="Kale V."/>
            <person name="Holt S."/>
            <person name="Cochrane G."/>
            <person name="Meng A."/>
            <person name="Brown T."/>
            <person name="Cohen L."/>
        </authorList>
    </citation>
    <scope>NUCLEOTIDE SEQUENCE</scope>
    <source>
        <strain evidence="1">CCMP1381</strain>
    </source>
</reference>
<proteinExistence type="predicted"/>
<name>A0A7S2AYI5_9STRA</name>
<dbReference type="EMBL" id="HBGS01008131">
    <property type="protein sequence ID" value="CAD9380985.1"/>
    <property type="molecule type" value="Transcribed_RNA"/>
</dbReference>
<dbReference type="AlphaFoldDB" id="A0A7S2AYI5"/>
<sequence>MSNYGSSEVADEQISYNNGSADLDQSSRKRVDVRALGPILILSACLVYLSVPGAQRDQQSTTPELDVFSITEIPQSERNPISNQSYFYKFTYPVANGTGLSGFEKLTKFLCPPMADPEDLGCDGLKVGCEVLISQQTTADETLHGFQLHMVDTPRFETYTGGFTIDQWQTYFTELNGNMSEFNAFQHNKVTLFTTNLAVLQQKLESENEDYMARLSGDMYAHILIQINGRIYEVIGASTSELDLAKFKAWDDSECKGAHVPIKPVSFYQNQVMELMSDWDDDAISRTAVFEEETGLPPLLFVGVSVATDSLHSLKFDSLVTDSQRFANADWSFKHYGEECVALTGEWPQMPGISVKYVHNAEATQGEQTILTYESAVTKSHSEHLAPTGNWFGWDHWLDQHIGVRNTVYDPGDHKVMCERLSREITESLIHTEMPVGERLVMGGGGDKALNQTHIYSGYHGTLAWEYNQQCYEWREESVPGICSCNAMNNDIAYFTETGVQCS</sequence>
<protein>
    <submittedName>
        <fullName evidence="1">Uncharacterized protein</fullName>
    </submittedName>
</protein>
<gene>
    <name evidence="1" type="ORF">DSPE1174_LOCUS4237</name>
</gene>
<organism evidence="1">
    <name type="scientific">Octactis speculum</name>
    <dbReference type="NCBI Taxonomy" id="3111310"/>
    <lineage>
        <taxon>Eukaryota</taxon>
        <taxon>Sar</taxon>
        <taxon>Stramenopiles</taxon>
        <taxon>Ochrophyta</taxon>
        <taxon>Dictyochophyceae</taxon>
        <taxon>Dictyochales</taxon>
        <taxon>Dictyochaceae</taxon>
        <taxon>Octactis</taxon>
    </lineage>
</organism>